<dbReference type="Pfam" id="PF12348">
    <property type="entry name" value="CLASP_N"/>
    <property type="match status" value="1"/>
</dbReference>
<dbReference type="InParanoid" id="A0A024G8G2"/>
<dbReference type="Pfam" id="PF21040">
    <property type="entry name" value="CEP104-like_TOG"/>
    <property type="match status" value="2"/>
</dbReference>
<dbReference type="Proteomes" id="UP000053237">
    <property type="component" value="Unassembled WGS sequence"/>
</dbReference>
<evidence type="ECO:0000313" key="4">
    <source>
        <dbReference type="EMBL" id="CCI42929.1"/>
    </source>
</evidence>
<dbReference type="GO" id="GO:0005819">
    <property type="term" value="C:spindle"/>
    <property type="evidence" value="ECO:0007669"/>
    <property type="project" value="UniProtKB-ARBA"/>
</dbReference>
<dbReference type="PANTHER" id="PTHR21567">
    <property type="entry name" value="CLASP"/>
    <property type="match status" value="1"/>
</dbReference>
<dbReference type="InterPro" id="IPR011989">
    <property type="entry name" value="ARM-like"/>
</dbReference>
<feature type="region of interest" description="Disordered" evidence="2">
    <location>
        <begin position="633"/>
        <end position="769"/>
    </location>
</feature>
<dbReference type="EMBL" id="CAIX01000041">
    <property type="protein sequence ID" value="CCI42929.1"/>
    <property type="molecule type" value="Genomic_DNA"/>
</dbReference>
<dbReference type="InterPro" id="IPR024395">
    <property type="entry name" value="CLASP_N_dom"/>
</dbReference>
<dbReference type="PANTHER" id="PTHR21567:SF9">
    <property type="entry name" value="CLIP-ASSOCIATING PROTEIN"/>
    <property type="match status" value="1"/>
</dbReference>
<accession>A0A024G8G2</accession>
<dbReference type="GO" id="GO:0008017">
    <property type="term" value="F:microtubule binding"/>
    <property type="evidence" value="ECO:0007669"/>
    <property type="project" value="TreeGrafter"/>
</dbReference>
<evidence type="ECO:0000256" key="1">
    <source>
        <dbReference type="SAM" id="Coils"/>
    </source>
</evidence>
<feature type="region of interest" description="Disordered" evidence="2">
    <location>
        <begin position="1329"/>
        <end position="1348"/>
    </location>
</feature>
<dbReference type="SMART" id="SM01349">
    <property type="entry name" value="TOG"/>
    <property type="match status" value="3"/>
</dbReference>
<evidence type="ECO:0000259" key="3">
    <source>
        <dbReference type="SMART" id="SM01349"/>
    </source>
</evidence>
<dbReference type="SUPFAM" id="SSF48371">
    <property type="entry name" value="ARM repeat"/>
    <property type="match status" value="2"/>
</dbReference>
<sequence>MDKIKKRLHGIAQVLDTVRQDNTRGKECITCCLEQVVSCLRDHNSKITSIALSIIQHVTRSPFYKSFAPISSILRANQKALWSNMIERLGDNKIQVRESAVQVMLEVSQIFGVENTFEQLEPCFTHKNWRTRQQSLCCKWNLIKNSNFVDTCKHQFLDKIISGLEDSSKDVRETAMQILEELYTHSGPSLWALLQEKGVRSAHIKDITGRCKNRSVENRVIPNGSIHGTDDNFARFQALLSSTKAKVTSQPKEINPLAPSRNISKNAISSKNDATHNTGLFTEREMERELLKVQTDLASPNDWERRVGALKALQMIVTKIKGQDQLIMVLSQRLRAFRNRLCEQIGDLRSSVSREACSTIEALVQVLREEFNSHAECFVLSLLKATCVTIQVVSTSADKTIRSIIKSSHDGFTKILTKFLDGTRSKNQLLRYNCVLYMTTILQYWSPASIHKQRAHYVQAFPMILQDADSEVRAQARKCYWRFHHLFKEEAIECLKRLDLSVQRNVYDDAARDSAELGPDTSRQIEFPISTKESLLGKEPLLGKRSQDKVVLPSTAESKFQYQASRSGAHDSDIDFVPKLENDGASLKIDSAGGNLSGPRRVLGASLTSNFQSDSILSRSTFGTGPVRVESTVCQKSDAKNGAKEGSSMIPLSSTLRVTQGAGTKNNGDGESNTISSQGSLSWKPERILQNAPPTSSKSNRTELKQDTRSKSHKKYAKATAGPKRCIMNASSHSNSDDVTLSDSSTREKGSIKGQGAQDNSDTGATEGLGNESIRARLNAFFTGVTNNGWSHRLDALQRLSALLNQRGKTEFSKQSEEKVFACLVKELADPHYRVAQYALEVFVVFIRAHEPVSHILKHIKVMLPRLFQKAVDSKEVNRKHAREVLDFLVARIEIPILVSHLLPLIIDGGNVKMKVLVCQYMTKVLPLAGACFKETNSTENTKNIRSLLNKIAQALDGDAPLSYNQACGDLLVATKKTYSHEVDQAIMSLTPGKRQVITRVLSSRGIRIGTTKQVDVHYNAPTQIIAAEESKEDANSSEVASAPDEPFQSTQCTDLFVEAIAIDDSAAPDRASFSEIVEESVSCTLAVNEKNENLERQLKCLASNYNNEQSLKRVLHEITKIIKTYSIEFWIDNRDRLLSHLMARLYPHDQEHNISILKVVRKLLERYPSHLESFLHDLVHQLMNYTTQRQKLISYIAESCLQKIVSDKENAHAALAILLSSCTPNQPEITLITSLRIIRTALSSIQSGDKCVLPKESDLLMTLLEMLNHNCSEVRKNAVNCIVRYHYLMEGDENILKYVSEHTDALKFRLVAIYIEREANKDQIDTKDMETSENDPATVHATGERFF</sequence>
<dbReference type="GO" id="GO:0005881">
    <property type="term" value="C:cytoplasmic microtubule"/>
    <property type="evidence" value="ECO:0007669"/>
    <property type="project" value="TreeGrafter"/>
</dbReference>
<keyword evidence="1" id="KW-0175">Coiled coil</keyword>
<dbReference type="Gene3D" id="1.25.10.10">
    <property type="entry name" value="Leucine-rich Repeat Variant"/>
    <property type="match status" value="4"/>
</dbReference>
<protein>
    <recommendedName>
        <fullName evidence="3">TOG domain-containing protein</fullName>
    </recommendedName>
</protein>
<feature type="domain" description="TOG" evidence="3">
    <location>
        <begin position="767"/>
        <end position="1015"/>
    </location>
</feature>
<evidence type="ECO:0000313" key="5">
    <source>
        <dbReference type="Proteomes" id="UP000053237"/>
    </source>
</evidence>
<dbReference type="STRING" id="65357.A0A024G8G2"/>
<feature type="domain" description="TOG" evidence="3">
    <location>
        <begin position="282"/>
        <end position="519"/>
    </location>
</feature>
<dbReference type="InterPro" id="IPR016024">
    <property type="entry name" value="ARM-type_fold"/>
</dbReference>
<gene>
    <name evidence="4" type="ORF">BN9_037130</name>
</gene>
<name>A0A024G8G2_9STRA</name>
<dbReference type="OrthoDB" id="46159at2759"/>
<feature type="compositionally biased region" description="Basic and acidic residues" evidence="2">
    <location>
        <begin position="700"/>
        <end position="710"/>
    </location>
</feature>
<reference evidence="4 5" key="1">
    <citation type="submission" date="2012-05" db="EMBL/GenBank/DDBJ databases">
        <title>Recombination and specialization in a pathogen metapopulation.</title>
        <authorList>
            <person name="Gardiner A."/>
            <person name="Kemen E."/>
            <person name="Schultz-Larsen T."/>
            <person name="MacLean D."/>
            <person name="Van Oosterhout C."/>
            <person name="Jones J.D.G."/>
        </authorList>
    </citation>
    <scope>NUCLEOTIDE SEQUENCE [LARGE SCALE GENOMIC DNA]</scope>
    <source>
        <strain evidence="4 5">Ac Nc2</strain>
    </source>
</reference>
<feature type="coiled-coil region" evidence="1">
    <location>
        <begin position="1085"/>
        <end position="1112"/>
    </location>
</feature>
<feature type="compositionally biased region" description="Polar residues" evidence="2">
    <location>
        <begin position="650"/>
        <end position="681"/>
    </location>
</feature>
<proteinExistence type="predicted"/>
<feature type="domain" description="TOG" evidence="3">
    <location>
        <begin position="1"/>
        <end position="220"/>
    </location>
</feature>
<evidence type="ECO:0000256" key="2">
    <source>
        <dbReference type="SAM" id="MobiDB-lite"/>
    </source>
</evidence>
<organism evidence="4 5">
    <name type="scientific">Albugo candida</name>
    <dbReference type="NCBI Taxonomy" id="65357"/>
    <lineage>
        <taxon>Eukaryota</taxon>
        <taxon>Sar</taxon>
        <taxon>Stramenopiles</taxon>
        <taxon>Oomycota</taxon>
        <taxon>Peronosporomycetes</taxon>
        <taxon>Albuginales</taxon>
        <taxon>Albuginaceae</taxon>
        <taxon>Albugo</taxon>
    </lineage>
</organism>
<dbReference type="GO" id="GO:0000278">
    <property type="term" value="P:mitotic cell cycle"/>
    <property type="evidence" value="ECO:0007669"/>
    <property type="project" value="UniProtKB-ARBA"/>
</dbReference>
<dbReference type="GO" id="GO:0000226">
    <property type="term" value="P:microtubule cytoskeleton organization"/>
    <property type="evidence" value="ECO:0007669"/>
    <property type="project" value="UniProtKB-ARBA"/>
</dbReference>
<dbReference type="InterPro" id="IPR034085">
    <property type="entry name" value="TOG"/>
</dbReference>
<feature type="compositionally biased region" description="Polar residues" evidence="2">
    <location>
        <begin position="729"/>
        <end position="744"/>
    </location>
</feature>
<comment type="caution">
    <text evidence="4">The sequence shown here is derived from an EMBL/GenBank/DDBJ whole genome shotgun (WGS) entry which is preliminary data.</text>
</comment>
<keyword evidence="5" id="KW-1185">Reference proteome</keyword>